<dbReference type="AlphaFoldDB" id="A0AAV9CLK0"/>
<gene>
    <name evidence="1" type="ORF">QJS10_CPB18g00707</name>
</gene>
<dbReference type="PANTHER" id="PTHR33116">
    <property type="entry name" value="REVERSE TRANSCRIPTASE ZINC-BINDING DOMAIN-CONTAINING PROTEIN-RELATED-RELATED"/>
    <property type="match status" value="1"/>
</dbReference>
<reference evidence="1" key="1">
    <citation type="journal article" date="2023" name="Nat. Commun.">
        <title>Diploid and tetraploid genomes of Acorus and the evolution of monocots.</title>
        <authorList>
            <person name="Ma L."/>
            <person name="Liu K.W."/>
            <person name="Li Z."/>
            <person name="Hsiao Y.Y."/>
            <person name="Qi Y."/>
            <person name="Fu T."/>
            <person name="Tang G.D."/>
            <person name="Zhang D."/>
            <person name="Sun W.H."/>
            <person name="Liu D.K."/>
            <person name="Li Y."/>
            <person name="Chen G.Z."/>
            <person name="Liu X.D."/>
            <person name="Liao X.Y."/>
            <person name="Jiang Y.T."/>
            <person name="Yu X."/>
            <person name="Hao Y."/>
            <person name="Huang J."/>
            <person name="Zhao X.W."/>
            <person name="Ke S."/>
            <person name="Chen Y.Y."/>
            <person name="Wu W.L."/>
            <person name="Hsu J.L."/>
            <person name="Lin Y.F."/>
            <person name="Huang M.D."/>
            <person name="Li C.Y."/>
            <person name="Huang L."/>
            <person name="Wang Z.W."/>
            <person name="Zhao X."/>
            <person name="Zhong W.Y."/>
            <person name="Peng D.H."/>
            <person name="Ahmad S."/>
            <person name="Lan S."/>
            <person name="Zhang J.S."/>
            <person name="Tsai W.C."/>
            <person name="Van de Peer Y."/>
            <person name="Liu Z.J."/>
        </authorList>
    </citation>
    <scope>NUCLEOTIDE SEQUENCE</scope>
    <source>
        <strain evidence="1">CP</strain>
    </source>
</reference>
<dbReference type="PANTHER" id="PTHR33116:SF78">
    <property type="entry name" value="OS12G0587133 PROTEIN"/>
    <property type="match status" value="1"/>
</dbReference>
<evidence type="ECO:0008006" key="3">
    <source>
        <dbReference type="Google" id="ProtNLM"/>
    </source>
</evidence>
<accession>A0AAV9CLK0</accession>
<protein>
    <recommendedName>
        <fullName evidence="3">Reverse transcriptase domain-containing protein</fullName>
    </recommendedName>
</protein>
<comment type="caution">
    <text evidence="1">The sequence shown here is derived from an EMBL/GenBank/DDBJ whole genome shotgun (WGS) entry which is preliminary data.</text>
</comment>
<name>A0AAV9CLK0_ACOCL</name>
<organism evidence="1 2">
    <name type="scientific">Acorus calamus</name>
    <name type="common">Sweet flag</name>
    <dbReference type="NCBI Taxonomy" id="4465"/>
    <lineage>
        <taxon>Eukaryota</taxon>
        <taxon>Viridiplantae</taxon>
        <taxon>Streptophyta</taxon>
        <taxon>Embryophyta</taxon>
        <taxon>Tracheophyta</taxon>
        <taxon>Spermatophyta</taxon>
        <taxon>Magnoliopsida</taxon>
        <taxon>Liliopsida</taxon>
        <taxon>Acoraceae</taxon>
        <taxon>Acorus</taxon>
    </lineage>
</organism>
<reference evidence="1" key="2">
    <citation type="submission" date="2023-06" db="EMBL/GenBank/DDBJ databases">
        <authorList>
            <person name="Ma L."/>
            <person name="Liu K.-W."/>
            <person name="Li Z."/>
            <person name="Hsiao Y.-Y."/>
            <person name="Qi Y."/>
            <person name="Fu T."/>
            <person name="Tang G."/>
            <person name="Zhang D."/>
            <person name="Sun W.-H."/>
            <person name="Liu D.-K."/>
            <person name="Li Y."/>
            <person name="Chen G.-Z."/>
            <person name="Liu X.-D."/>
            <person name="Liao X.-Y."/>
            <person name="Jiang Y.-T."/>
            <person name="Yu X."/>
            <person name="Hao Y."/>
            <person name="Huang J."/>
            <person name="Zhao X.-W."/>
            <person name="Ke S."/>
            <person name="Chen Y.-Y."/>
            <person name="Wu W.-L."/>
            <person name="Hsu J.-L."/>
            <person name="Lin Y.-F."/>
            <person name="Huang M.-D."/>
            <person name="Li C.-Y."/>
            <person name="Huang L."/>
            <person name="Wang Z.-W."/>
            <person name="Zhao X."/>
            <person name="Zhong W.-Y."/>
            <person name="Peng D.-H."/>
            <person name="Ahmad S."/>
            <person name="Lan S."/>
            <person name="Zhang J.-S."/>
            <person name="Tsai W.-C."/>
            <person name="Van De Peer Y."/>
            <person name="Liu Z.-J."/>
        </authorList>
    </citation>
    <scope>NUCLEOTIDE SEQUENCE</scope>
    <source>
        <strain evidence="1">CP</strain>
        <tissue evidence="1">Leaves</tissue>
    </source>
</reference>
<dbReference type="Proteomes" id="UP001180020">
    <property type="component" value="Unassembled WGS sequence"/>
</dbReference>
<sequence>MVEGCCCKIESPFGQVSSSISKMRSGKIGHGSLGGLTLSFHKSPLRCMEIITNLHKDNRAGLVLNLDFAKAYDRDVWDFLFLVMALHGFSPNWIGMLKHCLGTAKASVTINDAQCGFFSLNRDLRQGDPCLQINWTKSSMWAINVESRRAESIATKFGCAIQRAPPSHLSLPLVQRRLLRKDWNPLVEQFEKKLAEVGSHWGSPLLQHSFGGSTRKTKFGFGLTDDVVRLLFGRHFQDFSN</sequence>
<proteinExistence type="predicted"/>
<evidence type="ECO:0000313" key="1">
    <source>
        <dbReference type="EMBL" id="KAK1289249.1"/>
    </source>
</evidence>
<evidence type="ECO:0000313" key="2">
    <source>
        <dbReference type="Proteomes" id="UP001180020"/>
    </source>
</evidence>
<dbReference type="EMBL" id="JAUJYO010000018">
    <property type="protein sequence ID" value="KAK1289249.1"/>
    <property type="molecule type" value="Genomic_DNA"/>
</dbReference>
<keyword evidence="2" id="KW-1185">Reference proteome</keyword>